<proteinExistence type="predicted"/>
<accession>A0AAW5QTE0</accession>
<dbReference type="RefSeq" id="WP_261614044.1">
    <property type="nucleotide sequence ID" value="NZ_JALIDZ010000001.1"/>
</dbReference>
<name>A0AAW5QTE0_9HYPH</name>
<sequence length="121" mass="13302">MMDAPKSLVGLSIEWTGVHHSEHGDFTDISVHTVTYETEDHCYVTAGGQRVGEAAYVYKRLDQRMGIVIYRPRAYQGRDDVVLNAMFDFHEGTDRAVLTAGGAPFAVAVGTMRVVDTAARP</sequence>
<protein>
    <submittedName>
        <fullName evidence="1">Uncharacterized protein</fullName>
    </submittedName>
</protein>
<keyword evidence="2" id="KW-1185">Reference proteome</keyword>
<reference evidence="1 2" key="1">
    <citation type="submission" date="2022-04" db="EMBL/GenBank/DDBJ databases">
        <authorList>
            <person name="Ye Y.-Q."/>
            <person name="Du Z.-J."/>
        </authorList>
    </citation>
    <scope>NUCLEOTIDE SEQUENCE [LARGE SCALE GENOMIC DNA]</scope>
    <source>
        <strain evidence="1 2">A6E488</strain>
    </source>
</reference>
<dbReference type="EMBL" id="JALIDZ010000001">
    <property type="protein sequence ID" value="MCT8970477.1"/>
    <property type="molecule type" value="Genomic_DNA"/>
</dbReference>
<organism evidence="1 2">
    <name type="scientific">Microbaculum marinisediminis</name>
    <dbReference type="NCBI Taxonomy" id="2931392"/>
    <lineage>
        <taxon>Bacteria</taxon>
        <taxon>Pseudomonadati</taxon>
        <taxon>Pseudomonadota</taxon>
        <taxon>Alphaproteobacteria</taxon>
        <taxon>Hyphomicrobiales</taxon>
        <taxon>Tepidamorphaceae</taxon>
        <taxon>Microbaculum</taxon>
    </lineage>
</organism>
<gene>
    <name evidence="1" type="ORF">MUB46_01250</name>
</gene>
<dbReference type="Proteomes" id="UP001320898">
    <property type="component" value="Unassembled WGS sequence"/>
</dbReference>
<comment type="caution">
    <text evidence="1">The sequence shown here is derived from an EMBL/GenBank/DDBJ whole genome shotgun (WGS) entry which is preliminary data.</text>
</comment>
<evidence type="ECO:0000313" key="2">
    <source>
        <dbReference type="Proteomes" id="UP001320898"/>
    </source>
</evidence>
<evidence type="ECO:0000313" key="1">
    <source>
        <dbReference type="EMBL" id="MCT8970477.1"/>
    </source>
</evidence>
<dbReference type="AlphaFoldDB" id="A0AAW5QTE0"/>